<keyword evidence="4" id="KW-0560">Oxidoreductase</keyword>
<keyword evidence="2 7" id="KW-0812">Transmembrane</keyword>
<sequence length="349" mass="39631">MYDRTKVSLVLRFPARAYHHISAIDRNDNEGRDNPVCLTLLEIARSLGHGISYKRNADGLNKVSDTQMTDSLLANEPLIRMAFFLGILLAMALWEVAAPRRRREIPRMIRWSNNLGVVVIDTLLVRLMFPIVAVGLAVMAQERGWGLLNAFETPAWVAFIGSVLALDLAIYLQHVIFHAVPALWRLHRMHHADLEFDVSTGLRFHPIEILLSMAIKLVVVAALGPPAVAVLIFEVVLNGTSMFNHSNIRISPGIDRILRLFVVTPDMHRVHHSIHPSETNSNFGFNLPWWDRLLGTYLPQPREGHEAMIIGIEQFRTRRDLWLDRMLIQPLRGPASGYPINRQKAEKEP</sequence>
<feature type="domain" description="Fatty acid hydroxylase" evidence="8">
    <location>
        <begin position="162"/>
        <end position="296"/>
    </location>
</feature>
<keyword evidence="5" id="KW-0443">Lipid metabolism</keyword>
<evidence type="ECO:0000313" key="10">
    <source>
        <dbReference type="Proteomes" id="UP000587524"/>
    </source>
</evidence>
<gene>
    <name evidence="9" type="ORF">HNQ97_003354</name>
</gene>
<keyword evidence="10" id="KW-1185">Reference proteome</keyword>
<dbReference type="InterPro" id="IPR051689">
    <property type="entry name" value="Sterol_desaturase/TMEM195"/>
</dbReference>
<evidence type="ECO:0000256" key="7">
    <source>
        <dbReference type="SAM" id="Phobius"/>
    </source>
</evidence>
<feature type="transmembrane region" description="Helical" evidence="7">
    <location>
        <begin position="155"/>
        <end position="180"/>
    </location>
</feature>
<evidence type="ECO:0000259" key="8">
    <source>
        <dbReference type="Pfam" id="PF04116"/>
    </source>
</evidence>
<reference evidence="9 10" key="1">
    <citation type="submission" date="2020-08" db="EMBL/GenBank/DDBJ databases">
        <title>Genomic Encyclopedia of Type Strains, Phase IV (KMG-IV): sequencing the most valuable type-strain genomes for metagenomic binning, comparative biology and taxonomic classification.</title>
        <authorList>
            <person name="Goeker M."/>
        </authorList>
    </citation>
    <scope>NUCLEOTIDE SEQUENCE [LARGE SCALE GENOMIC DNA]</scope>
    <source>
        <strain evidence="9 10">DSM 17455</strain>
    </source>
</reference>
<dbReference type="InterPro" id="IPR006694">
    <property type="entry name" value="Fatty_acid_hydroxylase"/>
</dbReference>
<evidence type="ECO:0000256" key="6">
    <source>
        <dbReference type="ARBA" id="ARBA00023136"/>
    </source>
</evidence>
<evidence type="ECO:0000256" key="1">
    <source>
        <dbReference type="ARBA" id="ARBA00004127"/>
    </source>
</evidence>
<keyword evidence="3 7" id="KW-1133">Transmembrane helix</keyword>
<proteinExistence type="predicted"/>
<accession>A0ABR6C8L4</accession>
<feature type="transmembrane region" description="Helical" evidence="7">
    <location>
        <begin position="78"/>
        <end position="97"/>
    </location>
</feature>
<evidence type="ECO:0000313" key="9">
    <source>
        <dbReference type="EMBL" id="MBA9021348.1"/>
    </source>
</evidence>
<dbReference type="Pfam" id="PF04116">
    <property type="entry name" value="FA_hydroxylase"/>
    <property type="match status" value="1"/>
</dbReference>
<dbReference type="PANTHER" id="PTHR21624:SF1">
    <property type="entry name" value="ALKYLGLYCEROL MONOOXYGENASE"/>
    <property type="match status" value="1"/>
</dbReference>
<dbReference type="Proteomes" id="UP000587524">
    <property type="component" value="Unassembled WGS sequence"/>
</dbReference>
<evidence type="ECO:0000256" key="5">
    <source>
        <dbReference type="ARBA" id="ARBA00023098"/>
    </source>
</evidence>
<feature type="transmembrane region" description="Helical" evidence="7">
    <location>
        <begin position="118"/>
        <end position="140"/>
    </location>
</feature>
<organism evidence="9 10">
    <name type="scientific">Aminobacter ciceronei</name>
    <dbReference type="NCBI Taxonomy" id="150723"/>
    <lineage>
        <taxon>Bacteria</taxon>
        <taxon>Pseudomonadati</taxon>
        <taxon>Pseudomonadota</taxon>
        <taxon>Alphaproteobacteria</taxon>
        <taxon>Hyphomicrobiales</taxon>
        <taxon>Phyllobacteriaceae</taxon>
        <taxon>Aminobacter</taxon>
    </lineage>
</organism>
<name>A0ABR6C8L4_9HYPH</name>
<evidence type="ECO:0000256" key="3">
    <source>
        <dbReference type="ARBA" id="ARBA00022989"/>
    </source>
</evidence>
<protein>
    <submittedName>
        <fullName evidence="9">Sterol desaturase/sphingolipid hydroxylase (Fatty acid hydroxylase superfamily)</fullName>
    </submittedName>
</protein>
<evidence type="ECO:0000256" key="4">
    <source>
        <dbReference type="ARBA" id="ARBA00023002"/>
    </source>
</evidence>
<comment type="subcellular location">
    <subcellularLocation>
        <location evidence="1">Endomembrane system</location>
        <topology evidence="1">Multi-pass membrane protein</topology>
    </subcellularLocation>
</comment>
<dbReference type="EMBL" id="JACJHZ010000015">
    <property type="protein sequence ID" value="MBA9021348.1"/>
    <property type="molecule type" value="Genomic_DNA"/>
</dbReference>
<keyword evidence="6 7" id="KW-0472">Membrane</keyword>
<feature type="transmembrane region" description="Helical" evidence="7">
    <location>
        <begin position="209"/>
        <end position="233"/>
    </location>
</feature>
<evidence type="ECO:0000256" key="2">
    <source>
        <dbReference type="ARBA" id="ARBA00022692"/>
    </source>
</evidence>
<dbReference type="PANTHER" id="PTHR21624">
    <property type="entry name" value="STEROL DESATURASE-RELATED PROTEIN"/>
    <property type="match status" value="1"/>
</dbReference>
<dbReference type="RefSeq" id="WP_246340797.1">
    <property type="nucleotide sequence ID" value="NZ_JACJHY010000015.1"/>
</dbReference>
<comment type="caution">
    <text evidence="9">The sequence shown here is derived from an EMBL/GenBank/DDBJ whole genome shotgun (WGS) entry which is preliminary data.</text>
</comment>